<feature type="transmembrane region" description="Helical" evidence="6">
    <location>
        <begin position="126"/>
        <end position="151"/>
    </location>
</feature>
<dbReference type="GO" id="GO:0016020">
    <property type="term" value="C:membrane"/>
    <property type="evidence" value="ECO:0007669"/>
    <property type="project" value="UniProtKB-SubCell"/>
</dbReference>
<keyword evidence="4 6" id="KW-0472">Membrane</keyword>
<dbReference type="Proteomes" id="UP000193689">
    <property type="component" value="Unassembled WGS sequence"/>
</dbReference>
<dbReference type="STRING" id="1141098.A0A1Y2EKA0"/>
<evidence type="ECO:0000256" key="3">
    <source>
        <dbReference type="ARBA" id="ARBA00022989"/>
    </source>
</evidence>
<feature type="transmembrane region" description="Helical" evidence="6">
    <location>
        <begin position="240"/>
        <end position="260"/>
    </location>
</feature>
<name>A0A1Y2EKA0_9PEZI</name>
<protein>
    <recommendedName>
        <fullName evidence="7">Rhodopsin domain-containing protein</fullName>
    </recommendedName>
</protein>
<reference evidence="8 9" key="1">
    <citation type="submission" date="2016-07" db="EMBL/GenBank/DDBJ databases">
        <title>Pervasive Adenine N6-methylation of Active Genes in Fungi.</title>
        <authorList>
            <consortium name="DOE Joint Genome Institute"/>
            <person name="Mondo S.J."/>
            <person name="Dannebaum R.O."/>
            <person name="Kuo R.C."/>
            <person name="Labutti K."/>
            <person name="Haridas S."/>
            <person name="Kuo A."/>
            <person name="Salamov A."/>
            <person name="Ahrendt S.R."/>
            <person name="Lipzen A."/>
            <person name="Sullivan W."/>
            <person name="Andreopoulos W.B."/>
            <person name="Clum A."/>
            <person name="Lindquist E."/>
            <person name="Daum C."/>
            <person name="Ramamoorthy G.K."/>
            <person name="Gryganskyi A."/>
            <person name="Culley D."/>
            <person name="Magnuson J.K."/>
            <person name="James T.Y."/>
            <person name="O'Malley M.A."/>
            <person name="Stajich J.E."/>
            <person name="Spatafora J.W."/>
            <person name="Visel A."/>
            <person name="Grigoriev I.V."/>
        </authorList>
    </citation>
    <scope>NUCLEOTIDE SEQUENCE [LARGE SCALE GENOMIC DNA]</scope>
    <source>
        <strain evidence="8 9">CBS 129021</strain>
    </source>
</reference>
<dbReference type="RefSeq" id="XP_040721549.1">
    <property type="nucleotide sequence ID" value="XM_040859228.1"/>
</dbReference>
<evidence type="ECO:0000256" key="2">
    <source>
        <dbReference type="ARBA" id="ARBA00022692"/>
    </source>
</evidence>
<gene>
    <name evidence="8" type="ORF">BCR38DRAFT_418509</name>
</gene>
<comment type="caution">
    <text evidence="8">The sequence shown here is derived from an EMBL/GenBank/DDBJ whole genome shotgun (WGS) entry which is preliminary data.</text>
</comment>
<feature type="transmembrane region" description="Helical" evidence="6">
    <location>
        <begin position="208"/>
        <end position="228"/>
    </location>
</feature>
<accession>A0A1Y2EKA0</accession>
<feature type="transmembrane region" description="Helical" evidence="6">
    <location>
        <begin position="12"/>
        <end position="33"/>
    </location>
</feature>
<organism evidence="8 9">
    <name type="scientific">Pseudomassariella vexata</name>
    <dbReference type="NCBI Taxonomy" id="1141098"/>
    <lineage>
        <taxon>Eukaryota</taxon>
        <taxon>Fungi</taxon>
        <taxon>Dikarya</taxon>
        <taxon>Ascomycota</taxon>
        <taxon>Pezizomycotina</taxon>
        <taxon>Sordariomycetes</taxon>
        <taxon>Xylariomycetidae</taxon>
        <taxon>Amphisphaeriales</taxon>
        <taxon>Pseudomassariaceae</taxon>
        <taxon>Pseudomassariella</taxon>
    </lineage>
</organism>
<keyword evidence="9" id="KW-1185">Reference proteome</keyword>
<dbReference type="OrthoDB" id="444631at2759"/>
<dbReference type="InterPro" id="IPR049326">
    <property type="entry name" value="Rhodopsin_dom_fungi"/>
</dbReference>
<feature type="transmembrane region" description="Helical" evidence="6">
    <location>
        <begin position="48"/>
        <end position="70"/>
    </location>
</feature>
<dbReference type="EMBL" id="MCFJ01000001">
    <property type="protein sequence ID" value="ORY71957.1"/>
    <property type="molecule type" value="Genomic_DNA"/>
</dbReference>
<keyword evidence="2 6" id="KW-0812">Transmembrane</keyword>
<evidence type="ECO:0000256" key="6">
    <source>
        <dbReference type="SAM" id="Phobius"/>
    </source>
</evidence>
<dbReference type="Pfam" id="PF20684">
    <property type="entry name" value="Fung_rhodopsin"/>
    <property type="match status" value="1"/>
</dbReference>
<dbReference type="PANTHER" id="PTHR33048:SF47">
    <property type="entry name" value="INTEGRAL MEMBRANE PROTEIN-RELATED"/>
    <property type="match status" value="1"/>
</dbReference>
<evidence type="ECO:0000256" key="4">
    <source>
        <dbReference type="ARBA" id="ARBA00023136"/>
    </source>
</evidence>
<dbReference type="InParanoid" id="A0A1Y2EKA0"/>
<evidence type="ECO:0000259" key="7">
    <source>
        <dbReference type="Pfam" id="PF20684"/>
    </source>
</evidence>
<evidence type="ECO:0000313" key="9">
    <source>
        <dbReference type="Proteomes" id="UP000193689"/>
    </source>
</evidence>
<comment type="subcellular location">
    <subcellularLocation>
        <location evidence="1">Membrane</location>
        <topology evidence="1">Multi-pass membrane protein</topology>
    </subcellularLocation>
</comment>
<evidence type="ECO:0000256" key="5">
    <source>
        <dbReference type="ARBA" id="ARBA00038359"/>
    </source>
</evidence>
<feature type="transmembrane region" description="Helical" evidence="6">
    <location>
        <begin position="179"/>
        <end position="196"/>
    </location>
</feature>
<sequence length="297" mass="33187">MAFSVYNDSEQGAAFTLIIVTLPICILSTILRFTSTRHSERKVGLEDWFALLALLFYLGYVGLLTSILVLMNGRNVFELGELPLSTVTAIFKLGYVMNEMDPGNQTFAKLSLLALYYRFFSSSRKFAYWVYFVGTAQVMWYISIFWVRWFACLPVSSTWDLTEAGTCINQNAFFASTESINSAIDFVMVGMAIWMVKSLRLSIKTKWQLSFVFMLGGFSGVVGIIKIAEAYGSIGSNIENAIWNVVQLACSIICCCAPIYKSMFSNMSLLRGFGSSFRSGMNSWKSRKSSSEGSSPL</sequence>
<dbReference type="GeneID" id="63775440"/>
<proteinExistence type="inferred from homology"/>
<keyword evidence="3 6" id="KW-1133">Transmembrane helix</keyword>
<dbReference type="AlphaFoldDB" id="A0A1Y2EKA0"/>
<dbReference type="InterPro" id="IPR052337">
    <property type="entry name" value="SAT4-like"/>
</dbReference>
<feature type="domain" description="Rhodopsin" evidence="7">
    <location>
        <begin position="31"/>
        <end position="265"/>
    </location>
</feature>
<comment type="similarity">
    <text evidence="5">Belongs to the SAT4 family.</text>
</comment>
<evidence type="ECO:0000256" key="1">
    <source>
        <dbReference type="ARBA" id="ARBA00004141"/>
    </source>
</evidence>
<dbReference type="PANTHER" id="PTHR33048">
    <property type="entry name" value="PTH11-LIKE INTEGRAL MEMBRANE PROTEIN (AFU_ORTHOLOGUE AFUA_5G11245)"/>
    <property type="match status" value="1"/>
</dbReference>
<evidence type="ECO:0000313" key="8">
    <source>
        <dbReference type="EMBL" id="ORY71957.1"/>
    </source>
</evidence>